<evidence type="ECO:0000313" key="1">
    <source>
        <dbReference type="EMBL" id="KAA1112252.1"/>
    </source>
</evidence>
<dbReference type="EMBL" id="VDEP01000208">
    <property type="protein sequence ID" value="KAA1123451.1"/>
    <property type="molecule type" value="Genomic_DNA"/>
</dbReference>
<dbReference type="Proteomes" id="UP000325313">
    <property type="component" value="Unassembled WGS sequence"/>
</dbReference>
<comment type="caution">
    <text evidence="2">The sequence shown here is derived from an EMBL/GenBank/DDBJ whole genome shotgun (WGS) entry which is preliminary data.</text>
</comment>
<evidence type="ECO:0000313" key="3">
    <source>
        <dbReference type="Proteomes" id="UP000325313"/>
    </source>
</evidence>
<evidence type="ECO:0000313" key="2">
    <source>
        <dbReference type="EMBL" id="KAA1123451.1"/>
    </source>
</evidence>
<accession>A0A5B0RC83</accession>
<proteinExistence type="predicted"/>
<organism evidence="2 3">
    <name type="scientific">Puccinia graminis f. sp. tritici</name>
    <dbReference type="NCBI Taxonomy" id="56615"/>
    <lineage>
        <taxon>Eukaryota</taxon>
        <taxon>Fungi</taxon>
        <taxon>Dikarya</taxon>
        <taxon>Basidiomycota</taxon>
        <taxon>Pucciniomycotina</taxon>
        <taxon>Pucciniomycetes</taxon>
        <taxon>Pucciniales</taxon>
        <taxon>Pucciniaceae</taxon>
        <taxon>Puccinia</taxon>
    </lineage>
</organism>
<name>A0A5B0RC83_PUCGR</name>
<sequence>MKIAPTIVKSPSDSVKDVFRSRVWTNKAVPSPRIEARVEDCLNEVVLGPPATS</sequence>
<protein>
    <submittedName>
        <fullName evidence="2">Uncharacterized protein</fullName>
    </submittedName>
</protein>
<reference evidence="2 3" key="1">
    <citation type="submission" date="2019-05" db="EMBL/GenBank/DDBJ databases">
        <title>Emergence of the Ug99 lineage of the wheat stem rust pathogen through somatic hybridization.</title>
        <authorList>
            <person name="Li F."/>
            <person name="Upadhyaya N.M."/>
            <person name="Sperschneider J."/>
            <person name="Matny O."/>
            <person name="Nguyen-Phuc H."/>
            <person name="Mago R."/>
            <person name="Raley C."/>
            <person name="Miller M.E."/>
            <person name="Silverstein K.A.T."/>
            <person name="Henningsen E."/>
            <person name="Hirsch C.D."/>
            <person name="Visser B."/>
            <person name="Pretorius Z.A."/>
            <person name="Steffenson B.J."/>
            <person name="Schwessinger B."/>
            <person name="Dodds P.N."/>
            <person name="Figueroa M."/>
        </authorList>
    </citation>
    <scope>NUCLEOTIDE SEQUENCE [LARGE SCALE GENOMIC DNA]</scope>
    <source>
        <strain evidence="2 3">Ug99</strain>
    </source>
</reference>
<gene>
    <name evidence="1" type="ORF">PGTUg99_012210</name>
    <name evidence="2" type="ORF">PGTUg99_012501</name>
</gene>
<dbReference type="AlphaFoldDB" id="A0A5B0RC83"/>
<dbReference type="EMBL" id="VDEP01000280">
    <property type="protein sequence ID" value="KAA1112252.1"/>
    <property type="molecule type" value="Genomic_DNA"/>
</dbReference>